<dbReference type="InterPro" id="IPR025404">
    <property type="entry name" value="DUF4130"/>
</dbReference>
<dbReference type="SMART" id="SM00987">
    <property type="entry name" value="UreE_C"/>
    <property type="match status" value="1"/>
</dbReference>
<reference evidence="11 12" key="1">
    <citation type="submission" date="2017-07" db="EMBL/GenBank/DDBJ databases">
        <authorList>
            <person name="Sun Z.S."/>
            <person name="Albrecht U."/>
            <person name="Echele G."/>
            <person name="Lee C.C."/>
        </authorList>
    </citation>
    <scope>NUCLEOTIDE SEQUENCE [LARGE SCALE GENOMIC DNA]</scope>
    <source>
        <strain evidence="11 12">DSM 14827</strain>
    </source>
</reference>
<name>A0A239PVI7_9RHOB</name>
<dbReference type="CDD" id="cd10030">
    <property type="entry name" value="UDG-F4_TTUDGA_SPO1dp_like"/>
    <property type="match status" value="1"/>
</dbReference>
<dbReference type="InterPro" id="IPR036895">
    <property type="entry name" value="Uracil-DNA_glycosylase-like_sf"/>
</dbReference>
<feature type="domain" description="Uracil-DNA glycosylase-like" evidence="10">
    <location>
        <begin position="306"/>
        <end position="466"/>
    </location>
</feature>
<dbReference type="Proteomes" id="UP000198307">
    <property type="component" value="Unassembled WGS sequence"/>
</dbReference>
<dbReference type="InterPro" id="IPR051536">
    <property type="entry name" value="UDG_Type-4/5"/>
</dbReference>
<sequence length="481" mass="53275">MQRAVIPAIGAATHWRNAARRFLAAGVPPDQIIWGDVALAPDLFGTDVTASAQGRPSVPRSFVSMAQTVVWHKDPERFARLYGFLWRLKDAPQLMADRADADLSRLRAMEKNVRRCQHKMKAFVRFRDIGAADDARRSFAAWFEPTHHSVEPTADFFVRRFADMDWRILTPDVSAIFENGQLTFQEGHKKPDLPDDAGEQLWVTYFRNIFNPARLKVKAMQSEMPRKYWKNLPEAASIPDLIAQAPARAREMAEAAPSLPPARMGQVQAGLAEWRSAWDGSGDALPAAIAACTRCPLHRNATQAVPGEGPGDADLMIVGEQPGDLEDLGGKPLVGPAGQIFDEIAAIAGLDRQQAYVTNAVKHFKFVPRGKRRLHQRPDMSEIHHCRWWLDAEIARVKPKLILAMGATAAESLTGKRDGILSRRGGIERTISGLPVLITLHPAYLLRLRDPQAAAQGRALFQGDLEKAVALMSDARDQGEH</sequence>
<dbReference type="InterPro" id="IPR005273">
    <property type="entry name" value="Ura-DNA_glyco_family4"/>
</dbReference>
<dbReference type="AlphaFoldDB" id="A0A239PVI7"/>
<keyword evidence="6" id="KW-0378">Hydrolase</keyword>
<evidence type="ECO:0000256" key="9">
    <source>
        <dbReference type="ARBA" id="ARBA00023204"/>
    </source>
</evidence>
<dbReference type="GO" id="GO:0006281">
    <property type="term" value="P:DNA repair"/>
    <property type="evidence" value="ECO:0007669"/>
    <property type="project" value="UniProtKB-KW"/>
</dbReference>
<dbReference type="Gene3D" id="3.40.470.10">
    <property type="entry name" value="Uracil-DNA glycosylase-like domain"/>
    <property type="match status" value="1"/>
</dbReference>
<dbReference type="Pfam" id="PF13566">
    <property type="entry name" value="DUF4130"/>
    <property type="match status" value="1"/>
</dbReference>
<evidence type="ECO:0000256" key="3">
    <source>
        <dbReference type="ARBA" id="ARBA00022485"/>
    </source>
</evidence>
<dbReference type="InterPro" id="IPR005122">
    <property type="entry name" value="Uracil-DNA_glycosylase-like"/>
</dbReference>
<dbReference type="NCBIfam" id="TIGR00758">
    <property type="entry name" value="UDG_fam4"/>
    <property type="match status" value="1"/>
</dbReference>
<comment type="similarity">
    <text evidence="1">Belongs to the uracil-DNA glycosylase (UDG) superfamily. Type 4 (UDGa) family.</text>
</comment>
<dbReference type="GO" id="GO:0097506">
    <property type="term" value="F:deaminated base DNA N-glycosylase activity"/>
    <property type="evidence" value="ECO:0007669"/>
    <property type="project" value="UniProtKB-ARBA"/>
</dbReference>
<keyword evidence="9" id="KW-0234">DNA repair</keyword>
<organism evidence="11 12">
    <name type="scientific">Paracoccus seriniphilus</name>
    <dbReference type="NCBI Taxonomy" id="184748"/>
    <lineage>
        <taxon>Bacteria</taxon>
        <taxon>Pseudomonadati</taxon>
        <taxon>Pseudomonadota</taxon>
        <taxon>Alphaproteobacteria</taxon>
        <taxon>Rhodobacterales</taxon>
        <taxon>Paracoccaceae</taxon>
        <taxon>Paracoccus</taxon>
    </lineage>
</organism>
<proteinExistence type="inferred from homology"/>
<evidence type="ECO:0000256" key="4">
    <source>
        <dbReference type="ARBA" id="ARBA00022723"/>
    </source>
</evidence>
<dbReference type="SUPFAM" id="SSF52141">
    <property type="entry name" value="Uracil-DNA glycosylase-like"/>
    <property type="match status" value="1"/>
</dbReference>
<dbReference type="RefSeq" id="WP_089344396.1">
    <property type="nucleotide sequence ID" value="NZ_CP067130.1"/>
</dbReference>
<gene>
    <name evidence="11" type="ORF">SAMN05444959_106224</name>
</gene>
<evidence type="ECO:0000256" key="6">
    <source>
        <dbReference type="ARBA" id="ARBA00022801"/>
    </source>
</evidence>
<dbReference type="PANTHER" id="PTHR33693">
    <property type="entry name" value="TYPE-5 URACIL-DNA GLYCOSYLASE"/>
    <property type="match status" value="1"/>
</dbReference>
<dbReference type="InterPro" id="IPR023875">
    <property type="entry name" value="DNA_repair_put"/>
</dbReference>
<evidence type="ECO:0000256" key="2">
    <source>
        <dbReference type="ARBA" id="ARBA00019403"/>
    </source>
</evidence>
<dbReference type="NCBIfam" id="TIGR03915">
    <property type="entry name" value="SAM_7_link_chp"/>
    <property type="match status" value="1"/>
</dbReference>
<keyword evidence="4" id="KW-0479">Metal-binding</keyword>
<dbReference type="EMBL" id="FZQB01000006">
    <property type="protein sequence ID" value="SNT74043.1"/>
    <property type="molecule type" value="Genomic_DNA"/>
</dbReference>
<dbReference type="NCBIfam" id="TIGR03914">
    <property type="entry name" value="UDG_fam_dom"/>
    <property type="match status" value="1"/>
</dbReference>
<keyword evidence="8" id="KW-0411">Iron-sulfur</keyword>
<keyword evidence="12" id="KW-1185">Reference proteome</keyword>
<evidence type="ECO:0000259" key="10">
    <source>
        <dbReference type="SMART" id="SM00986"/>
    </source>
</evidence>
<dbReference type="GO" id="GO:0046872">
    <property type="term" value="F:metal ion binding"/>
    <property type="evidence" value="ECO:0007669"/>
    <property type="project" value="UniProtKB-KW"/>
</dbReference>
<evidence type="ECO:0000256" key="8">
    <source>
        <dbReference type="ARBA" id="ARBA00023014"/>
    </source>
</evidence>
<dbReference type="OrthoDB" id="5290748at2"/>
<evidence type="ECO:0000313" key="12">
    <source>
        <dbReference type="Proteomes" id="UP000198307"/>
    </source>
</evidence>
<dbReference type="Pfam" id="PF03167">
    <property type="entry name" value="UDG"/>
    <property type="match status" value="1"/>
</dbReference>
<evidence type="ECO:0000256" key="7">
    <source>
        <dbReference type="ARBA" id="ARBA00023004"/>
    </source>
</evidence>
<evidence type="ECO:0000256" key="1">
    <source>
        <dbReference type="ARBA" id="ARBA00006521"/>
    </source>
</evidence>
<dbReference type="SMART" id="SM00986">
    <property type="entry name" value="UDG"/>
    <property type="match status" value="1"/>
</dbReference>
<dbReference type="GO" id="GO:0051539">
    <property type="term" value="F:4 iron, 4 sulfur cluster binding"/>
    <property type="evidence" value="ECO:0007669"/>
    <property type="project" value="UniProtKB-KW"/>
</dbReference>
<keyword evidence="3" id="KW-0004">4Fe-4S</keyword>
<dbReference type="PANTHER" id="PTHR33693:SF9">
    <property type="entry name" value="TYPE-4 URACIL-DNA GLYCOSYLASE"/>
    <property type="match status" value="1"/>
</dbReference>
<evidence type="ECO:0000313" key="11">
    <source>
        <dbReference type="EMBL" id="SNT74043.1"/>
    </source>
</evidence>
<protein>
    <recommendedName>
        <fullName evidence="2">Type-4 uracil-DNA glycosylase</fullName>
    </recommendedName>
</protein>
<accession>A0A239PVI7</accession>
<evidence type="ECO:0000256" key="5">
    <source>
        <dbReference type="ARBA" id="ARBA00022763"/>
    </source>
</evidence>
<keyword evidence="5" id="KW-0227">DNA damage</keyword>
<keyword evidence="7" id="KW-0408">Iron</keyword>